<dbReference type="KEGG" id="cwo:Cwoe_4405"/>
<dbReference type="RefSeq" id="WP_012935870.1">
    <property type="nucleotide sequence ID" value="NC_013739.1"/>
</dbReference>
<name>D3F7S5_CONWI</name>
<protein>
    <submittedName>
        <fullName evidence="2">Transcriptional regulator, CdaR</fullName>
    </submittedName>
</protein>
<dbReference type="AlphaFoldDB" id="D3F7S5"/>
<dbReference type="eggNOG" id="COG2203">
    <property type="taxonomic scope" value="Bacteria"/>
</dbReference>
<sequence length="402" mass="42914">MNELQGLVDALAAHLARPVGVDDRRFRALAYSSHGEEADQVRRASILRREAPREVTAWLASLGLPETRDPVRVPARAEFGMAARICVPVWFQDTPFGYLWLIDEPQPLDAAQLAASERCAADLGAELYRERLRELQQRDRERTAVRSLVGEGGEEPAGAAALVSAAAYAVVVLRAAHREGAFAEAVDVRLAAGVEQVRRRAAPQTVLGLVERGTAVVVLALDGADAAAVRAATLQQTAADHLADCAGWSVVAGVGDVCATAAGGLRRPYEQARAAARLGLRLPGLGSVVGWTDLGAYRVLAELVGERPPLQLVPASLRTLLATADGRGLVETLEQYLEHAGDARATAEALFVHRSSLYGRLHRIEAVAGVDLRSGDTRLELQLGLRLWRMGGAPDALDPAGR</sequence>
<evidence type="ECO:0000259" key="1">
    <source>
        <dbReference type="Pfam" id="PF13556"/>
    </source>
</evidence>
<dbReference type="STRING" id="469383.Cwoe_4405"/>
<keyword evidence="3" id="KW-1185">Reference proteome</keyword>
<dbReference type="InterPro" id="IPR051448">
    <property type="entry name" value="CdaR-like_regulators"/>
</dbReference>
<dbReference type="Pfam" id="PF13556">
    <property type="entry name" value="HTH_30"/>
    <property type="match status" value="1"/>
</dbReference>
<proteinExistence type="predicted"/>
<reference evidence="3" key="2">
    <citation type="submission" date="2010-01" db="EMBL/GenBank/DDBJ databases">
        <title>The complete genome of Conexibacter woesei DSM 14684.</title>
        <authorList>
            <consortium name="US DOE Joint Genome Institute (JGI-PGF)"/>
            <person name="Lucas S."/>
            <person name="Copeland A."/>
            <person name="Lapidus A."/>
            <person name="Glavina del Rio T."/>
            <person name="Dalin E."/>
            <person name="Tice H."/>
            <person name="Bruce D."/>
            <person name="Goodwin L."/>
            <person name="Pitluck S."/>
            <person name="Kyrpides N."/>
            <person name="Mavromatis K."/>
            <person name="Ivanova N."/>
            <person name="Mikhailova N."/>
            <person name="Chertkov O."/>
            <person name="Brettin T."/>
            <person name="Detter J.C."/>
            <person name="Han C."/>
            <person name="Larimer F."/>
            <person name="Land M."/>
            <person name="Hauser L."/>
            <person name="Markowitz V."/>
            <person name="Cheng J.-F."/>
            <person name="Hugenholtz P."/>
            <person name="Woyke T."/>
            <person name="Wu D."/>
            <person name="Pukall R."/>
            <person name="Steenblock K."/>
            <person name="Schneider S."/>
            <person name="Klenk H.-P."/>
            <person name="Eisen J.A."/>
        </authorList>
    </citation>
    <scope>NUCLEOTIDE SEQUENCE [LARGE SCALE GENOMIC DNA]</scope>
    <source>
        <strain evidence="3">DSM 14684 / CIP 108061 / JCM 11494 / NBRC 100937 / ID131577</strain>
    </source>
</reference>
<dbReference type="InterPro" id="IPR025736">
    <property type="entry name" value="PucR_C-HTH_dom"/>
</dbReference>
<dbReference type="SUPFAM" id="SSF55781">
    <property type="entry name" value="GAF domain-like"/>
    <property type="match status" value="1"/>
</dbReference>
<dbReference type="HOGENOM" id="CLU_017436_7_2_11"/>
<dbReference type="PANTHER" id="PTHR33744">
    <property type="entry name" value="CARBOHYDRATE DIACID REGULATOR"/>
    <property type="match status" value="1"/>
</dbReference>
<dbReference type="Proteomes" id="UP000008229">
    <property type="component" value="Chromosome"/>
</dbReference>
<dbReference type="InterPro" id="IPR042070">
    <property type="entry name" value="PucR_C-HTH_sf"/>
</dbReference>
<feature type="domain" description="PucR C-terminal helix-turn-helix" evidence="1">
    <location>
        <begin position="329"/>
        <end position="387"/>
    </location>
</feature>
<dbReference type="OrthoDB" id="4534407at2"/>
<gene>
    <name evidence="2" type="ordered locus">Cwoe_4405</name>
</gene>
<dbReference type="eggNOG" id="COG2508">
    <property type="taxonomic scope" value="Bacteria"/>
</dbReference>
<evidence type="ECO:0000313" key="3">
    <source>
        <dbReference type="Proteomes" id="UP000008229"/>
    </source>
</evidence>
<dbReference type="EMBL" id="CP001854">
    <property type="protein sequence ID" value="ADB52819.1"/>
    <property type="molecule type" value="Genomic_DNA"/>
</dbReference>
<accession>D3F7S5</accession>
<reference evidence="2 3" key="1">
    <citation type="journal article" date="2010" name="Stand. Genomic Sci.">
        <title>Complete genome sequence of Conexibacter woesei type strain (ID131577).</title>
        <authorList>
            <person name="Pukall R."/>
            <person name="Lapidus A."/>
            <person name="Glavina Del Rio T."/>
            <person name="Copeland A."/>
            <person name="Tice H."/>
            <person name="Cheng J.-F."/>
            <person name="Lucas S."/>
            <person name="Chen F."/>
            <person name="Nolan M."/>
            <person name="Bruce D."/>
            <person name="Goodwin L."/>
            <person name="Pitluck S."/>
            <person name="Mavromatis K."/>
            <person name="Ivanova N."/>
            <person name="Ovchinnikova G."/>
            <person name="Pati A."/>
            <person name="Chen A."/>
            <person name="Palaniappan K."/>
            <person name="Land M."/>
            <person name="Hauser L."/>
            <person name="Chang Y.-J."/>
            <person name="Jeffries C.D."/>
            <person name="Chain P."/>
            <person name="Meincke L."/>
            <person name="Sims D."/>
            <person name="Brettin T."/>
            <person name="Detter J.C."/>
            <person name="Rohde M."/>
            <person name="Goeker M."/>
            <person name="Bristow J."/>
            <person name="Eisen J.A."/>
            <person name="Markowitz V."/>
            <person name="Kyrpides N.C."/>
            <person name="Klenk H.-P."/>
            <person name="Hugenholtz P."/>
        </authorList>
    </citation>
    <scope>NUCLEOTIDE SEQUENCE [LARGE SCALE GENOMIC DNA]</scope>
    <source>
        <strain evidence="3">DSM 14684 / CIP 108061 / JCM 11494 / NBRC 100937 / ID131577</strain>
    </source>
</reference>
<dbReference type="PANTHER" id="PTHR33744:SF17">
    <property type="entry name" value="CONSERVED PROTEIN"/>
    <property type="match status" value="1"/>
</dbReference>
<evidence type="ECO:0000313" key="2">
    <source>
        <dbReference type="EMBL" id="ADB52819.1"/>
    </source>
</evidence>
<dbReference type="Gene3D" id="1.10.10.2840">
    <property type="entry name" value="PucR C-terminal helix-turn-helix domain"/>
    <property type="match status" value="1"/>
</dbReference>
<organism evidence="2 3">
    <name type="scientific">Conexibacter woesei (strain DSM 14684 / CCUG 47730 / CIP 108061 / JCM 11494 / NBRC 100937 / ID131577)</name>
    <dbReference type="NCBI Taxonomy" id="469383"/>
    <lineage>
        <taxon>Bacteria</taxon>
        <taxon>Bacillati</taxon>
        <taxon>Actinomycetota</taxon>
        <taxon>Thermoleophilia</taxon>
        <taxon>Solirubrobacterales</taxon>
        <taxon>Conexibacteraceae</taxon>
        <taxon>Conexibacter</taxon>
    </lineage>
</organism>